<dbReference type="EMBL" id="JAHHUM010001801">
    <property type="protein sequence ID" value="KAK5608546.1"/>
    <property type="molecule type" value="Genomic_DNA"/>
</dbReference>
<dbReference type="SUPFAM" id="SSF111347">
    <property type="entry name" value="Rap/Ran-GAP"/>
    <property type="match status" value="1"/>
</dbReference>
<reference evidence="1 2" key="1">
    <citation type="submission" date="2021-06" db="EMBL/GenBank/DDBJ databases">
        <authorList>
            <person name="Palmer J.M."/>
        </authorList>
    </citation>
    <scope>NUCLEOTIDE SEQUENCE [LARGE SCALE GENOMIC DNA]</scope>
    <source>
        <strain evidence="1 2">MEX-2019</strain>
        <tissue evidence="1">Muscle</tissue>
    </source>
</reference>
<dbReference type="Proteomes" id="UP001311232">
    <property type="component" value="Unassembled WGS sequence"/>
</dbReference>
<name>A0AAV9RHS0_9TELE</name>
<keyword evidence="2" id="KW-1185">Reference proteome</keyword>
<accession>A0AAV9RHS0</accession>
<dbReference type="GO" id="GO:0005096">
    <property type="term" value="F:GTPase activator activity"/>
    <property type="evidence" value="ECO:0007669"/>
    <property type="project" value="InterPro"/>
</dbReference>
<organism evidence="1 2">
    <name type="scientific">Crenichthys baileyi</name>
    <name type="common">White River springfish</name>
    <dbReference type="NCBI Taxonomy" id="28760"/>
    <lineage>
        <taxon>Eukaryota</taxon>
        <taxon>Metazoa</taxon>
        <taxon>Chordata</taxon>
        <taxon>Craniata</taxon>
        <taxon>Vertebrata</taxon>
        <taxon>Euteleostomi</taxon>
        <taxon>Actinopterygii</taxon>
        <taxon>Neopterygii</taxon>
        <taxon>Teleostei</taxon>
        <taxon>Neoteleostei</taxon>
        <taxon>Acanthomorphata</taxon>
        <taxon>Ovalentaria</taxon>
        <taxon>Atherinomorphae</taxon>
        <taxon>Cyprinodontiformes</taxon>
        <taxon>Goodeidae</taxon>
        <taxon>Crenichthys</taxon>
    </lineage>
</organism>
<dbReference type="InterPro" id="IPR035974">
    <property type="entry name" value="Rap/Ran-GAP_sf"/>
</dbReference>
<sequence length="98" mass="11012">MLYGLQWLPSLVRATCINASRAVKSRLTLYQSFYEERALYLEAIVQNHREVMTFEDFASQVFSPSPAYSASGTVSPPSQHTCLPPSPSPPLFFNAYAY</sequence>
<dbReference type="AlphaFoldDB" id="A0AAV9RHS0"/>
<proteinExistence type="predicted"/>
<dbReference type="GO" id="GO:0005737">
    <property type="term" value="C:cytoplasm"/>
    <property type="evidence" value="ECO:0007669"/>
    <property type="project" value="TreeGrafter"/>
</dbReference>
<dbReference type="GO" id="GO:0051056">
    <property type="term" value="P:regulation of small GTPase mediated signal transduction"/>
    <property type="evidence" value="ECO:0007669"/>
    <property type="project" value="InterPro"/>
</dbReference>
<dbReference type="PANTHER" id="PTHR10063">
    <property type="entry name" value="TUBERIN"/>
    <property type="match status" value="1"/>
</dbReference>
<dbReference type="PANTHER" id="PTHR10063:SF2">
    <property type="entry name" value="RAL GTPASE-ACTIVATING PROTEIN SUBUNIT ALPHA-2"/>
    <property type="match status" value="1"/>
</dbReference>
<dbReference type="GO" id="GO:0005634">
    <property type="term" value="C:nucleus"/>
    <property type="evidence" value="ECO:0007669"/>
    <property type="project" value="InterPro"/>
</dbReference>
<protein>
    <submittedName>
        <fullName evidence="1">Ral GTPase-activating protein subunit alpha-2</fullName>
    </submittedName>
</protein>
<evidence type="ECO:0000313" key="2">
    <source>
        <dbReference type="Proteomes" id="UP001311232"/>
    </source>
</evidence>
<evidence type="ECO:0000313" key="1">
    <source>
        <dbReference type="EMBL" id="KAK5608546.1"/>
    </source>
</evidence>
<comment type="caution">
    <text evidence="1">The sequence shown here is derived from an EMBL/GenBank/DDBJ whole genome shotgun (WGS) entry which is preliminary data.</text>
</comment>
<gene>
    <name evidence="1" type="primary">RALGAPA2_1</name>
    <name evidence="1" type="ORF">CRENBAI_023880</name>
</gene>
<dbReference type="InterPro" id="IPR027107">
    <property type="entry name" value="Tuberin/Ral-act_asu"/>
</dbReference>